<dbReference type="Proteomes" id="UP000244855">
    <property type="component" value="Unassembled WGS sequence"/>
</dbReference>
<dbReference type="EMBL" id="KZ805307">
    <property type="protein sequence ID" value="PVI06741.1"/>
    <property type="molecule type" value="Genomic_DNA"/>
</dbReference>
<gene>
    <name evidence="1" type="ORF">DM02DRAFT_407116</name>
</gene>
<evidence type="ECO:0000313" key="2">
    <source>
        <dbReference type="Proteomes" id="UP000244855"/>
    </source>
</evidence>
<sequence length="85" mass="9922">MVSLRRAHNLRTDSHRDTSPHNLRRRRLVFWTLSFLMPNADVSHARPLQAVVPHSRGEAVEEVEDYSEFLICMVRRLEVNPSVCL</sequence>
<dbReference type="OrthoDB" id="10556542at2759"/>
<reference evidence="1 2" key="1">
    <citation type="journal article" date="2018" name="Sci. Rep.">
        <title>Comparative genomics provides insights into the lifestyle and reveals functional heterogeneity of dark septate endophytic fungi.</title>
        <authorList>
            <person name="Knapp D.G."/>
            <person name="Nemeth J.B."/>
            <person name="Barry K."/>
            <person name="Hainaut M."/>
            <person name="Henrissat B."/>
            <person name="Johnson J."/>
            <person name="Kuo A."/>
            <person name="Lim J.H.P."/>
            <person name="Lipzen A."/>
            <person name="Nolan M."/>
            <person name="Ohm R.A."/>
            <person name="Tamas L."/>
            <person name="Grigoriev I.V."/>
            <person name="Spatafora J.W."/>
            <person name="Nagy L.G."/>
            <person name="Kovacs G.M."/>
        </authorList>
    </citation>
    <scope>NUCLEOTIDE SEQUENCE [LARGE SCALE GENOMIC DNA]</scope>
    <source>
        <strain evidence="1 2">DSE2036</strain>
    </source>
</reference>
<evidence type="ECO:0000313" key="1">
    <source>
        <dbReference type="EMBL" id="PVI06741.1"/>
    </source>
</evidence>
<name>A0A2V1E898_9PLEO</name>
<protein>
    <submittedName>
        <fullName evidence="1">Uncharacterized protein</fullName>
    </submittedName>
</protein>
<dbReference type="AlphaFoldDB" id="A0A2V1E898"/>
<keyword evidence="2" id="KW-1185">Reference proteome</keyword>
<accession>A0A2V1E898</accession>
<organism evidence="1 2">
    <name type="scientific">Periconia macrospinosa</name>
    <dbReference type="NCBI Taxonomy" id="97972"/>
    <lineage>
        <taxon>Eukaryota</taxon>
        <taxon>Fungi</taxon>
        <taxon>Dikarya</taxon>
        <taxon>Ascomycota</taxon>
        <taxon>Pezizomycotina</taxon>
        <taxon>Dothideomycetes</taxon>
        <taxon>Pleosporomycetidae</taxon>
        <taxon>Pleosporales</taxon>
        <taxon>Massarineae</taxon>
        <taxon>Periconiaceae</taxon>
        <taxon>Periconia</taxon>
    </lineage>
</organism>
<proteinExistence type="predicted"/>